<reference evidence="1" key="2">
    <citation type="submission" date="2025-09" db="UniProtKB">
        <authorList>
            <consortium name="Ensembl"/>
        </authorList>
    </citation>
    <scope>IDENTIFICATION</scope>
</reference>
<dbReference type="AlphaFoldDB" id="A0A668U9Z9"/>
<evidence type="ECO:0000313" key="1">
    <source>
        <dbReference type="Ensembl" id="ENSOABP00000036754.1"/>
    </source>
</evidence>
<proteinExistence type="predicted"/>
<reference evidence="1" key="1">
    <citation type="submission" date="2025-08" db="UniProtKB">
        <authorList>
            <consortium name="Ensembl"/>
        </authorList>
    </citation>
    <scope>IDENTIFICATION</scope>
</reference>
<accession>A0A668U9Z9</accession>
<evidence type="ECO:0000313" key="2">
    <source>
        <dbReference type="Proteomes" id="UP000472276"/>
    </source>
</evidence>
<sequence>MLYDSADVVLEPQFYLFTPFLSFTYWPNVAADELLSVLSRFRSDATQFWNCIVGNLRNIPSSEWPKRGFTSTRLCAPQLI</sequence>
<protein>
    <submittedName>
        <fullName evidence="1">Uncharacterized protein</fullName>
    </submittedName>
</protein>
<dbReference type="Proteomes" id="UP000472276">
    <property type="component" value="Unassembled WGS sequence"/>
</dbReference>
<organism evidence="1 2">
    <name type="scientific">Oreochromis aureus</name>
    <name type="common">Israeli tilapia</name>
    <name type="synonym">Chromis aureus</name>
    <dbReference type="NCBI Taxonomy" id="47969"/>
    <lineage>
        <taxon>Eukaryota</taxon>
        <taxon>Metazoa</taxon>
        <taxon>Chordata</taxon>
        <taxon>Craniata</taxon>
        <taxon>Vertebrata</taxon>
        <taxon>Euteleostomi</taxon>
        <taxon>Actinopterygii</taxon>
        <taxon>Neopterygii</taxon>
        <taxon>Teleostei</taxon>
        <taxon>Neoteleostei</taxon>
        <taxon>Acanthomorphata</taxon>
        <taxon>Ovalentaria</taxon>
        <taxon>Cichlomorphae</taxon>
        <taxon>Cichliformes</taxon>
        <taxon>Cichlidae</taxon>
        <taxon>African cichlids</taxon>
        <taxon>Pseudocrenilabrinae</taxon>
        <taxon>Oreochromini</taxon>
        <taxon>Oreochromis</taxon>
    </lineage>
</organism>
<keyword evidence="2" id="KW-1185">Reference proteome</keyword>
<dbReference type="Ensembl" id="ENSOABT00000037771.2">
    <property type="protein sequence ID" value="ENSOABP00000036754.1"/>
    <property type="gene ID" value="ENSOABG00000016878.2"/>
</dbReference>
<name>A0A668U9Z9_OREAU</name>